<sequence>MIGICKNEHGWYISKQNKQLGVKYYKTLTEVMPVAYAEEYSSRFNEGSVQRNSKSNYQRSG</sequence>
<accession>E0XRQ0</accession>
<evidence type="ECO:0000313" key="1">
    <source>
        <dbReference type="EMBL" id="ADI17091.1"/>
    </source>
</evidence>
<proteinExistence type="predicted"/>
<reference evidence="1" key="1">
    <citation type="journal article" date="2011" name="Environ. Microbiol.">
        <title>Time-series analyses of Monterey Bay coastal microbial picoplankton using a 'genome proxy' microarray.</title>
        <authorList>
            <person name="Rich V.I."/>
            <person name="Pham V.D."/>
            <person name="Eppley J."/>
            <person name="Shi Y."/>
            <person name="DeLong E.F."/>
        </authorList>
    </citation>
    <scope>NUCLEOTIDE SEQUENCE</scope>
</reference>
<name>E0XRQ0_9GAMM</name>
<protein>
    <submittedName>
        <fullName evidence="1">Uncharacterized protein</fullName>
    </submittedName>
</protein>
<organism evidence="1">
    <name type="scientific">uncultured gamma proteobacterium HF0070_03O15</name>
    <dbReference type="NCBI Taxonomy" id="710982"/>
    <lineage>
        <taxon>Bacteria</taxon>
        <taxon>Pseudomonadati</taxon>
        <taxon>Pseudomonadota</taxon>
        <taxon>Gammaproteobacteria</taxon>
        <taxon>environmental samples</taxon>
    </lineage>
</organism>
<dbReference type="EMBL" id="GU474854">
    <property type="protein sequence ID" value="ADI17091.1"/>
    <property type="molecule type" value="Genomic_DNA"/>
</dbReference>
<dbReference type="AlphaFoldDB" id="E0XRQ0"/>